<evidence type="ECO:0000259" key="1">
    <source>
        <dbReference type="Pfam" id="PF00149"/>
    </source>
</evidence>
<proteinExistence type="predicted"/>
<feature type="domain" description="Calcineurin-like phosphoesterase" evidence="1">
    <location>
        <begin position="25"/>
        <end position="222"/>
    </location>
</feature>
<name>A0A6J5S6N3_9CAUD</name>
<evidence type="ECO:0000313" key="2">
    <source>
        <dbReference type="EMBL" id="CAB4204198.1"/>
    </source>
</evidence>
<dbReference type="InterPro" id="IPR029052">
    <property type="entry name" value="Metallo-depent_PP-like"/>
</dbReference>
<dbReference type="SUPFAM" id="SSF56300">
    <property type="entry name" value="Metallo-dependent phosphatases"/>
    <property type="match status" value="1"/>
</dbReference>
<dbReference type="Pfam" id="PF00149">
    <property type="entry name" value="Metallophos"/>
    <property type="match status" value="1"/>
</dbReference>
<dbReference type="EMBL" id="LR797341">
    <property type="protein sequence ID" value="CAB4204198.1"/>
    <property type="molecule type" value="Genomic_DNA"/>
</dbReference>
<dbReference type="Gene3D" id="3.60.21.10">
    <property type="match status" value="1"/>
</dbReference>
<protein>
    <submittedName>
        <fullName evidence="2">Calcineurin-like phosphoesterase domain, ApaH type</fullName>
    </submittedName>
</protein>
<sequence>MRPRFNKTQTDWWQQKQLFDKQLYKVLIFSDCHGWLADLSALRCINQVLQHNKFDEVIINGDITDMPFISKHSQRLYSEGILKGYTEVGEIEYTKEQILKPLRLSTEAKIRIRLGNHDERITNPFNLGDKQLARLAVLYKNYNSTKYNEMLDLKESDNFIYDESDVYNLFNIFDVTHGLSLNKTAAEKNIFEYMGSGSTGHTHRLNSKYLTNRKNPYVWLESGCTRLTKEVEFFPTGKTADWQQGFIEVVFTKDSFFAQPTLILNGQCYYNGIIYKG</sequence>
<dbReference type="InterPro" id="IPR004843">
    <property type="entry name" value="Calcineurin-like_PHP"/>
</dbReference>
<gene>
    <name evidence="2" type="ORF">UFOVP1384_35</name>
</gene>
<organism evidence="2">
    <name type="scientific">uncultured Caudovirales phage</name>
    <dbReference type="NCBI Taxonomy" id="2100421"/>
    <lineage>
        <taxon>Viruses</taxon>
        <taxon>Duplodnaviria</taxon>
        <taxon>Heunggongvirae</taxon>
        <taxon>Uroviricota</taxon>
        <taxon>Caudoviricetes</taxon>
        <taxon>Peduoviridae</taxon>
        <taxon>Maltschvirus</taxon>
        <taxon>Maltschvirus maltsch</taxon>
    </lineage>
</organism>
<accession>A0A6J5S6N3</accession>
<reference evidence="2" key="1">
    <citation type="submission" date="2020-05" db="EMBL/GenBank/DDBJ databases">
        <authorList>
            <person name="Chiriac C."/>
            <person name="Salcher M."/>
            <person name="Ghai R."/>
            <person name="Kavagutti S V."/>
        </authorList>
    </citation>
    <scope>NUCLEOTIDE SEQUENCE</scope>
</reference>
<dbReference type="GO" id="GO:0016787">
    <property type="term" value="F:hydrolase activity"/>
    <property type="evidence" value="ECO:0007669"/>
    <property type="project" value="InterPro"/>
</dbReference>